<dbReference type="Gene3D" id="3.10.180.10">
    <property type="entry name" value="2,3-Dihydroxybiphenyl 1,2-Dioxygenase, domain 1"/>
    <property type="match status" value="1"/>
</dbReference>
<evidence type="ECO:0000313" key="1">
    <source>
        <dbReference type="EMBL" id="XCG48410.1"/>
    </source>
</evidence>
<reference evidence="1" key="1">
    <citation type="submission" date="2024-06" db="EMBL/GenBank/DDBJ databases">
        <title>Mesorhizobium karijinii sp. nov., a symbiont of the iconic Swainsona formosa from arid Australia.</title>
        <authorList>
            <person name="Hill Y.J."/>
            <person name="Watkin E.L.J."/>
            <person name="O'Hara G.W."/>
            <person name="Terpolilli J."/>
            <person name="Tye M.L."/>
            <person name="Kohlmeier M.G."/>
        </authorList>
    </citation>
    <scope>NUCLEOTIDE SEQUENCE</scope>
    <source>
        <strain evidence="1">WSM2240</strain>
    </source>
</reference>
<sequence length="147" mass="15864">MAMKRTGTPWMKADDFGRSLPRGIGLNLLVSEIAPMETFCRNVLGARTVYSDEDFGVIEILDSIFMLHADHSYSDNPMSGVIAGAETRGAGIEIRLYGAYPDGIEARARDEGHIILAGSVDKPHGLRECHIVGPEGYVFVPSEAIGG</sequence>
<protein>
    <recommendedName>
        <fullName evidence="2">VOC domain-containing protein</fullName>
    </recommendedName>
</protein>
<name>A0AAU8CNC0_9HYPH</name>
<accession>A0AAU8CNC0</accession>
<dbReference type="RefSeq" id="WP_353644059.1">
    <property type="nucleotide sequence ID" value="NZ_CP159253.1"/>
</dbReference>
<dbReference type="InterPro" id="IPR029068">
    <property type="entry name" value="Glyas_Bleomycin-R_OHBP_Dase"/>
</dbReference>
<organism evidence="1">
    <name type="scientific">Mesorhizobium sp. WSM2240</name>
    <dbReference type="NCBI Taxonomy" id="3228851"/>
    <lineage>
        <taxon>Bacteria</taxon>
        <taxon>Pseudomonadati</taxon>
        <taxon>Pseudomonadota</taxon>
        <taxon>Alphaproteobacteria</taxon>
        <taxon>Hyphomicrobiales</taxon>
        <taxon>Phyllobacteriaceae</taxon>
        <taxon>Mesorhizobium</taxon>
    </lineage>
</organism>
<proteinExistence type="predicted"/>
<dbReference type="EMBL" id="CP159253">
    <property type="protein sequence ID" value="XCG48410.1"/>
    <property type="molecule type" value="Genomic_DNA"/>
</dbReference>
<dbReference type="SUPFAM" id="SSF54593">
    <property type="entry name" value="Glyoxalase/Bleomycin resistance protein/Dihydroxybiphenyl dioxygenase"/>
    <property type="match status" value="1"/>
</dbReference>
<dbReference type="AlphaFoldDB" id="A0AAU8CNC0"/>
<gene>
    <name evidence="1" type="ORF">ABVK50_24750</name>
</gene>
<evidence type="ECO:0008006" key="2">
    <source>
        <dbReference type="Google" id="ProtNLM"/>
    </source>
</evidence>